<name>A0ABU1AX65_9BACT</name>
<feature type="compositionally biased region" description="Gly residues" evidence="1">
    <location>
        <begin position="67"/>
        <end position="93"/>
    </location>
</feature>
<feature type="compositionally biased region" description="Low complexity" evidence="1">
    <location>
        <begin position="614"/>
        <end position="635"/>
    </location>
</feature>
<proteinExistence type="predicted"/>
<comment type="caution">
    <text evidence="2">The sequence shown here is derived from an EMBL/GenBank/DDBJ whole genome shotgun (WGS) entry which is preliminary data.</text>
</comment>
<feature type="region of interest" description="Disordered" evidence="1">
    <location>
        <begin position="582"/>
        <end position="635"/>
    </location>
</feature>
<sequence>MAEKPVKNKPEAPKQALDLNALSGLDFGPNWADENAKPTRQKNYDSSGKGGKAKRGGGSRDRRSGGAPRGRSGGPGGSGAAGGSGGSGGSGERGGFDRRGSGGGGARGRRDDREGGRGRDARGERGGREGRGARYGAPAPFEPTVKVDLYPQDEAFEALINRLRSSARTYQLFDIAHLLLEKPDRYIVVISPKPTKSGEAPQLYYSVPGHLPFESEEEAINYVISNHLDLFFDIEEIEIDPPKGNFQMISRCTITGELIGPPNYHRYQEFLQRHYAARITGMSFERFTSKLEGVKEQEQIDAWLESMKKGARYTVKDRQEGEPEAFESLEAARHFLLQHRKDKVVGSGETIRFAGRDIERLPQGDIRRSVEAYVESQKHFPLDSANNIRGRLRRHKFAVYKKGSKGVSYVCAVKRKFRDSQTSFTISIRDLIEFIEKHPDMPASKLPKEYIGIDTEKQKPEALKMTEAEVEAAAKAKSEAEAQAAQSAETAQAAESAVAADSTESAELKSQSVEAEQSAGAEAEQSAPALAEGATASTDATPKVALSAEDEKKLGQLMLDLRWLITEGYVTEYGDGRLFAAPPMPEAKPKEARVRKPKPAAQAPAVAKKESTEVSDASQQSSASSGADVDPSATS</sequence>
<dbReference type="Proteomes" id="UP001225316">
    <property type="component" value="Unassembled WGS sequence"/>
</dbReference>
<feature type="compositionally biased region" description="Basic and acidic residues" evidence="1">
    <location>
        <begin position="1"/>
        <end position="12"/>
    </location>
</feature>
<dbReference type="RefSeq" id="WP_308951423.1">
    <property type="nucleotide sequence ID" value="NZ_JARXHW010000039.1"/>
</dbReference>
<accession>A0ABU1AX65</accession>
<reference evidence="2 3" key="1">
    <citation type="submission" date="2023-04" db="EMBL/GenBank/DDBJ databases">
        <title>A novel bacteria isolated from coastal sediment.</title>
        <authorList>
            <person name="Liu X.-J."/>
            <person name="Du Z.-J."/>
        </authorList>
    </citation>
    <scope>NUCLEOTIDE SEQUENCE [LARGE SCALE GENOMIC DNA]</scope>
    <source>
        <strain evidence="2 3">SDUM461003</strain>
    </source>
</reference>
<feature type="region of interest" description="Disordered" evidence="1">
    <location>
        <begin position="481"/>
        <end position="543"/>
    </location>
</feature>
<feature type="region of interest" description="Disordered" evidence="1">
    <location>
        <begin position="1"/>
        <end position="139"/>
    </location>
</feature>
<evidence type="ECO:0000313" key="3">
    <source>
        <dbReference type="Proteomes" id="UP001225316"/>
    </source>
</evidence>
<dbReference type="EMBL" id="JARXHW010000039">
    <property type="protein sequence ID" value="MDQ8208754.1"/>
    <property type="molecule type" value="Genomic_DNA"/>
</dbReference>
<organism evidence="2 3">
    <name type="scientific">Thalassobacterium maritimum</name>
    <dbReference type="NCBI Taxonomy" id="3041265"/>
    <lineage>
        <taxon>Bacteria</taxon>
        <taxon>Pseudomonadati</taxon>
        <taxon>Verrucomicrobiota</taxon>
        <taxon>Opitutia</taxon>
        <taxon>Puniceicoccales</taxon>
        <taxon>Coraliomargaritaceae</taxon>
        <taxon>Thalassobacterium</taxon>
    </lineage>
</organism>
<keyword evidence="3" id="KW-1185">Reference proteome</keyword>
<evidence type="ECO:0000313" key="2">
    <source>
        <dbReference type="EMBL" id="MDQ8208754.1"/>
    </source>
</evidence>
<feature type="compositionally biased region" description="Basic and acidic residues" evidence="1">
    <location>
        <begin position="108"/>
        <end position="132"/>
    </location>
</feature>
<protein>
    <submittedName>
        <fullName evidence="2">Uncharacterized protein</fullName>
    </submittedName>
</protein>
<feature type="compositionally biased region" description="Low complexity" evidence="1">
    <location>
        <begin position="481"/>
        <end position="532"/>
    </location>
</feature>
<gene>
    <name evidence="2" type="ORF">QEH52_14600</name>
</gene>
<evidence type="ECO:0000256" key="1">
    <source>
        <dbReference type="SAM" id="MobiDB-lite"/>
    </source>
</evidence>